<dbReference type="Gene3D" id="3.20.20.410">
    <property type="entry name" value="Protein of unknown function UPF0759"/>
    <property type="match status" value="1"/>
</dbReference>
<name>A0A133U9X0_9EURY</name>
<accession>A0A133U9X0</accession>
<dbReference type="InterPro" id="IPR036520">
    <property type="entry name" value="UPF0759_sf"/>
</dbReference>
<dbReference type="Pfam" id="PF01904">
    <property type="entry name" value="DUF72"/>
    <property type="match status" value="1"/>
</dbReference>
<dbReference type="AlphaFoldDB" id="A0A133U9X0"/>
<dbReference type="SUPFAM" id="SSF117396">
    <property type="entry name" value="TM1631-like"/>
    <property type="match status" value="1"/>
</dbReference>
<dbReference type="Proteomes" id="UP000070373">
    <property type="component" value="Unassembled WGS sequence"/>
</dbReference>
<protein>
    <recommendedName>
        <fullName evidence="3">DUF72 domain-containing protein</fullName>
    </recommendedName>
</protein>
<evidence type="ECO:0000313" key="2">
    <source>
        <dbReference type="Proteomes" id="UP000070373"/>
    </source>
</evidence>
<evidence type="ECO:0000313" key="1">
    <source>
        <dbReference type="EMBL" id="KXA91007.1"/>
    </source>
</evidence>
<dbReference type="PANTHER" id="PTHR30348:SF4">
    <property type="entry name" value="DUF72 DOMAIN-CONTAINING PROTEIN"/>
    <property type="match status" value="1"/>
</dbReference>
<comment type="caution">
    <text evidence="1">The sequence shown here is derived from an EMBL/GenBank/DDBJ whole genome shotgun (WGS) entry which is preliminary data.</text>
</comment>
<evidence type="ECO:0008006" key="3">
    <source>
        <dbReference type="Google" id="ProtNLM"/>
    </source>
</evidence>
<organism evidence="1 2">
    <name type="scientific">candidate division MSBL1 archaeon SCGC-AAA259E17</name>
    <dbReference type="NCBI Taxonomy" id="1698263"/>
    <lineage>
        <taxon>Archaea</taxon>
        <taxon>Methanobacteriati</taxon>
        <taxon>Methanobacteriota</taxon>
        <taxon>candidate division MSBL1</taxon>
    </lineage>
</organism>
<dbReference type="InterPro" id="IPR002763">
    <property type="entry name" value="DUF72"/>
</dbReference>
<dbReference type="EMBL" id="LHXN01000128">
    <property type="protein sequence ID" value="KXA91007.1"/>
    <property type="molecule type" value="Genomic_DNA"/>
</dbReference>
<keyword evidence="2" id="KW-1185">Reference proteome</keyword>
<proteinExistence type="predicted"/>
<sequence>MQAYSHAFEVGEINRTFYKLPMTKTAERWRREAADDFEFTLKAWQALTHPTNSPTWRGKKDKLSDEQEENFGYLRPNEQVVEAWEETKERAEALEAKVCVLQTSAGFDCSEENEENMRELLGRIDRGGVELAWEPRGDWKENPGRVKEMCEDLDLVHIVDIMRRDSVSNHDIAYVRLHGLNPEEYDYDYDYSGEELEELAGKLQDLAENHERVYCMFNNYEMFDNAQKLKGLL</sequence>
<dbReference type="PANTHER" id="PTHR30348">
    <property type="entry name" value="UNCHARACTERIZED PROTEIN YECE"/>
    <property type="match status" value="1"/>
</dbReference>
<reference evidence="1 2" key="1">
    <citation type="journal article" date="2016" name="Sci. Rep.">
        <title>Metabolic traits of an uncultured archaeal lineage -MSBL1- from brine pools of the Red Sea.</title>
        <authorList>
            <person name="Mwirichia R."/>
            <person name="Alam I."/>
            <person name="Rashid M."/>
            <person name="Vinu M."/>
            <person name="Ba-Alawi W."/>
            <person name="Anthony Kamau A."/>
            <person name="Kamanda Ngugi D."/>
            <person name="Goker M."/>
            <person name="Klenk H.P."/>
            <person name="Bajic V."/>
            <person name="Stingl U."/>
        </authorList>
    </citation>
    <scope>NUCLEOTIDE SEQUENCE [LARGE SCALE GENOMIC DNA]</scope>
    <source>
        <strain evidence="1">SCGC-AAA259E17</strain>
    </source>
</reference>
<gene>
    <name evidence="1" type="ORF">AKJ64_05040</name>
</gene>